<dbReference type="GO" id="GO:0043161">
    <property type="term" value="P:proteasome-mediated ubiquitin-dependent protein catabolic process"/>
    <property type="evidence" value="ECO:0007669"/>
    <property type="project" value="InterPro"/>
</dbReference>
<dbReference type="AlphaFoldDB" id="A0A6A5C0H2"/>
<feature type="compositionally biased region" description="Polar residues" evidence="11">
    <location>
        <begin position="1"/>
        <end position="20"/>
    </location>
</feature>
<protein>
    <submittedName>
        <fullName evidence="14">Uncharacterized protein</fullName>
    </submittedName>
</protein>
<dbReference type="Pfam" id="PF08577">
    <property type="entry name" value="PI31_Prot_C"/>
    <property type="match status" value="1"/>
</dbReference>
<dbReference type="InterPro" id="IPR045128">
    <property type="entry name" value="PI31-like"/>
</dbReference>
<dbReference type="PANTHER" id="PTHR13266:SF1">
    <property type="entry name" value="PROTEASOME INHIBITOR PI31 SUBUNIT"/>
    <property type="match status" value="1"/>
</dbReference>
<feature type="region of interest" description="Disordered" evidence="11">
    <location>
        <begin position="351"/>
        <end position="409"/>
    </location>
</feature>
<dbReference type="GO" id="GO:0070628">
    <property type="term" value="F:proteasome binding"/>
    <property type="evidence" value="ECO:0007669"/>
    <property type="project" value="InterPro"/>
</dbReference>
<dbReference type="GeneID" id="68115066"/>
<evidence type="ECO:0000256" key="9">
    <source>
        <dbReference type="ARBA" id="ARBA00022990"/>
    </source>
</evidence>
<keyword evidence="4" id="KW-0488">Methylation</keyword>
<dbReference type="Gene3D" id="3.40.1000.30">
    <property type="match status" value="1"/>
</dbReference>
<dbReference type="VEuPathDB" id="AmoebaDB:NF0018000"/>
<dbReference type="VEuPathDB" id="AmoebaDB:NfTy_005410"/>
<proteinExistence type="inferred from homology"/>
<feature type="region of interest" description="Disordered" evidence="11">
    <location>
        <begin position="222"/>
        <end position="280"/>
    </location>
</feature>
<name>A0A6A5C0H2_NAEFO</name>
<feature type="compositionally biased region" description="Low complexity" evidence="11">
    <location>
        <begin position="228"/>
        <end position="244"/>
    </location>
</feature>
<evidence type="ECO:0000256" key="8">
    <source>
        <dbReference type="ARBA" id="ARBA00022942"/>
    </source>
</evidence>
<dbReference type="Pfam" id="PF11566">
    <property type="entry name" value="PI31_Prot_N"/>
    <property type="match status" value="1"/>
</dbReference>
<comment type="function">
    <text evidence="10">Plays an important role in control of proteasome function. Inhibits the hydrolysis of protein and peptide substrates by the 20S proteasome. Also inhibits the activation of the proteasome by the proteasome regulatory proteins PA700 and PA28.</text>
</comment>
<dbReference type="RefSeq" id="XP_044568646.1">
    <property type="nucleotide sequence ID" value="XM_044711637.1"/>
</dbReference>
<gene>
    <name evidence="14" type="ORF">FDP41_007848</name>
</gene>
<dbReference type="PANTHER" id="PTHR13266">
    <property type="entry name" value="PROTEASOME INHIBITOR"/>
    <property type="match status" value="1"/>
</dbReference>
<evidence type="ECO:0000256" key="6">
    <source>
        <dbReference type="ARBA" id="ARBA00022553"/>
    </source>
</evidence>
<feature type="domain" description="PI31 proteasome regulator N-terminal" evidence="13">
    <location>
        <begin position="60"/>
        <end position="221"/>
    </location>
</feature>
<reference evidence="14 15" key="1">
    <citation type="journal article" date="2019" name="Sci. Rep.">
        <title>Nanopore sequencing improves the draft genome of the human pathogenic amoeba Naegleria fowleri.</title>
        <authorList>
            <person name="Liechti N."/>
            <person name="Schurch N."/>
            <person name="Bruggmann R."/>
            <person name="Wittwer M."/>
        </authorList>
    </citation>
    <scope>NUCLEOTIDE SEQUENCE [LARGE SCALE GENOMIC DNA]</scope>
    <source>
        <strain evidence="14 15">ATCC 30894</strain>
    </source>
</reference>
<evidence type="ECO:0000256" key="10">
    <source>
        <dbReference type="ARBA" id="ARBA00024805"/>
    </source>
</evidence>
<keyword evidence="6" id="KW-0597">Phosphoprotein</keyword>
<dbReference type="GO" id="GO:0000502">
    <property type="term" value="C:proteasome complex"/>
    <property type="evidence" value="ECO:0007669"/>
    <property type="project" value="UniProtKB-KW"/>
</dbReference>
<evidence type="ECO:0000256" key="4">
    <source>
        <dbReference type="ARBA" id="ARBA00022481"/>
    </source>
</evidence>
<dbReference type="InterPro" id="IPR021625">
    <property type="entry name" value="PI31_Prot_N"/>
</dbReference>
<evidence type="ECO:0000256" key="3">
    <source>
        <dbReference type="ARBA" id="ARBA00006405"/>
    </source>
</evidence>
<dbReference type="OrthoDB" id="68090at2759"/>
<dbReference type="VEuPathDB" id="AmoebaDB:FDP41_007848"/>
<keyword evidence="7" id="KW-0256">Endoplasmic reticulum</keyword>
<dbReference type="OMA" id="PFGFPDI"/>
<keyword evidence="5" id="KW-0963">Cytoplasm</keyword>
<dbReference type="InterPro" id="IPR013886">
    <property type="entry name" value="PI31_Prot_C"/>
</dbReference>
<evidence type="ECO:0000313" key="15">
    <source>
        <dbReference type="Proteomes" id="UP000444721"/>
    </source>
</evidence>
<evidence type="ECO:0000256" key="5">
    <source>
        <dbReference type="ARBA" id="ARBA00022490"/>
    </source>
</evidence>
<dbReference type="GO" id="GO:0005783">
    <property type="term" value="C:endoplasmic reticulum"/>
    <property type="evidence" value="ECO:0007669"/>
    <property type="project" value="UniProtKB-SubCell"/>
</dbReference>
<evidence type="ECO:0000259" key="12">
    <source>
        <dbReference type="Pfam" id="PF08577"/>
    </source>
</evidence>
<dbReference type="Proteomes" id="UP000444721">
    <property type="component" value="Unassembled WGS sequence"/>
</dbReference>
<evidence type="ECO:0000256" key="2">
    <source>
        <dbReference type="ARBA" id="ARBA00004496"/>
    </source>
</evidence>
<comment type="subcellular location">
    <subcellularLocation>
        <location evidence="2">Cytoplasm</location>
    </subcellularLocation>
    <subcellularLocation>
        <location evidence="1">Endoplasmic reticulum</location>
    </subcellularLocation>
</comment>
<comment type="similarity">
    <text evidence="3">Belongs to the proteasome inhibitor PI31 family.</text>
</comment>
<feature type="compositionally biased region" description="Basic and acidic residues" evidence="11">
    <location>
        <begin position="387"/>
        <end position="396"/>
    </location>
</feature>
<keyword evidence="8" id="KW-0647">Proteasome</keyword>
<feature type="region of interest" description="Disordered" evidence="11">
    <location>
        <begin position="1"/>
        <end position="29"/>
    </location>
</feature>
<feature type="domain" description="PI31 proteasome regulator C-terminal" evidence="12">
    <location>
        <begin position="293"/>
        <end position="364"/>
    </location>
</feature>
<evidence type="ECO:0000256" key="7">
    <source>
        <dbReference type="ARBA" id="ARBA00022824"/>
    </source>
</evidence>
<evidence type="ECO:0000256" key="1">
    <source>
        <dbReference type="ARBA" id="ARBA00004240"/>
    </source>
</evidence>
<keyword evidence="9" id="KW-0007">Acetylation</keyword>
<feature type="compositionally biased region" description="Gly residues" evidence="11">
    <location>
        <begin position="368"/>
        <end position="383"/>
    </location>
</feature>
<keyword evidence="15" id="KW-1185">Reference proteome</keyword>
<evidence type="ECO:0000259" key="13">
    <source>
        <dbReference type="Pfam" id="PF11566"/>
    </source>
</evidence>
<comment type="caution">
    <text evidence="14">The sequence shown here is derived from an EMBL/GenBank/DDBJ whole genome shotgun (WGS) entry which is preliminary data.</text>
</comment>
<dbReference type="GO" id="GO:0004866">
    <property type="term" value="F:endopeptidase inhibitor activity"/>
    <property type="evidence" value="ECO:0007669"/>
    <property type="project" value="InterPro"/>
</dbReference>
<evidence type="ECO:0000256" key="11">
    <source>
        <dbReference type="SAM" id="MobiDB-lite"/>
    </source>
</evidence>
<sequence>MSSSSNIDNNEMNSDQTAQASSSSSSSSTSSLIRSSLLEYLTDPQLTQNTELKARLRHGKPQALLVLLLHFLMLKHGFRCVGLLETDPNTELSEGNILPPQGFDQNPEMFSLKYKHSQRTFTFSLKVLMMGQSKLLVFATTLLFPNLDINDNSNVNMSQYSKQQEQEEVYQLELNNLFDFIDREKLSNCTDNDLDFASIYKNLQDLEFRFKTTIQNKLVPKEGYETGSSSSVSSGSSQPSSSISVERPSAGRYQPPRSLLDDDYDEIGHDPLRIGPPIRSGYIQPPHGHPYRVGDEDLYPGLGGLPQPFPRGGGGLPFGGGGIGGGGSMVGPNNPMFGGRGRPLMPGGGNPFVPPGARFDPIYPNAPLGGGRSNGGGRGGNVGGEPNPDHHRPPRDLDDDDDFHSHFYM</sequence>
<accession>A0A6A5C0H2</accession>
<evidence type="ECO:0000313" key="14">
    <source>
        <dbReference type="EMBL" id="KAF0983933.1"/>
    </source>
</evidence>
<dbReference type="EMBL" id="VFQX01000004">
    <property type="protein sequence ID" value="KAF0983933.1"/>
    <property type="molecule type" value="Genomic_DNA"/>
</dbReference>
<organism evidence="14 15">
    <name type="scientific">Naegleria fowleri</name>
    <name type="common">Brain eating amoeba</name>
    <dbReference type="NCBI Taxonomy" id="5763"/>
    <lineage>
        <taxon>Eukaryota</taxon>
        <taxon>Discoba</taxon>
        <taxon>Heterolobosea</taxon>
        <taxon>Tetramitia</taxon>
        <taxon>Eutetramitia</taxon>
        <taxon>Vahlkampfiidae</taxon>
        <taxon>Naegleria</taxon>
    </lineage>
</organism>